<dbReference type="InterPro" id="IPR005122">
    <property type="entry name" value="Uracil-DNA_glycosylase-like"/>
</dbReference>
<protein>
    <submittedName>
        <fullName evidence="10 11">Single-strand selective monofunctional uracil DNA glycosylase-like</fullName>
    </submittedName>
</protein>
<sequence length="278" mass="32219">MLKKKLDRNLRFSENEVYYNGAPPNICPHFYKPPGVPEDLLTLDKQTIKKMDVLKFDKKKVQYVYNPVDYAYAGYSRYVRKYLKSSKKILFVGLNPGPYGMCQTGIPFGDVSTVKEWMELEMDISKPLDECPKKPVDGLKCTTIEQSGKRFWGFFKKKCGAADNFFRNAFVINYCPIAFFDRSGKNVTPNELEVSSREELEKICDEYLEKVVEMVKCEIIICVGRYAEHKVKSIFIDNSEINILYMKHPSPQVGSEDNWLADAHEFLIDNHLSQYFSE</sequence>
<dbReference type="SUPFAM" id="SSF52141">
    <property type="entry name" value="Uracil-DNA glycosylase-like"/>
    <property type="match status" value="1"/>
</dbReference>
<dbReference type="PANTHER" id="PTHR13235:SF2">
    <property type="entry name" value="SINGLE-STRAND SELECTIVE MONOFUNCTIONAL URACIL DNA GLYCOSYLASE"/>
    <property type="match status" value="1"/>
</dbReference>
<reference evidence="10 11" key="1">
    <citation type="submission" date="2025-05" db="UniProtKB">
        <authorList>
            <consortium name="RefSeq"/>
        </authorList>
    </citation>
    <scope>IDENTIFICATION</scope>
    <source>
        <tissue evidence="10 11">Whole Larva</tissue>
    </source>
</reference>
<evidence type="ECO:0000313" key="10">
    <source>
        <dbReference type="RefSeq" id="XP_017775037.1"/>
    </source>
</evidence>
<dbReference type="CDD" id="cd19374">
    <property type="entry name" value="UDG-F3_SMUG1-like"/>
    <property type="match status" value="1"/>
</dbReference>
<evidence type="ECO:0000256" key="3">
    <source>
        <dbReference type="ARBA" id="ARBA00022763"/>
    </source>
</evidence>
<dbReference type="Proteomes" id="UP000695000">
    <property type="component" value="Unplaced"/>
</dbReference>
<dbReference type="Pfam" id="PF03167">
    <property type="entry name" value="UDG"/>
    <property type="match status" value="1"/>
</dbReference>
<dbReference type="Gene3D" id="3.40.470.10">
    <property type="entry name" value="Uracil-DNA glycosylase-like domain"/>
    <property type="match status" value="1"/>
</dbReference>
<evidence type="ECO:0000313" key="9">
    <source>
        <dbReference type="Proteomes" id="UP000695000"/>
    </source>
</evidence>
<evidence type="ECO:0000256" key="7">
    <source>
        <dbReference type="ARBA" id="ARBA00023242"/>
    </source>
</evidence>
<keyword evidence="3" id="KW-0227">DNA damage</keyword>
<feature type="domain" description="Uracil-DNA glycosylase-like" evidence="8">
    <location>
        <begin position="82"/>
        <end position="253"/>
    </location>
</feature>
<keyword evidence="9" id="KW-1185">Reference proteome</keyword>
<dbReference type="InterPro" id="IPR039134">
    <property type="entry name" value="SMUG1"/>
</dbReference>
<keyword evidence="5" id="KW-0238">DNA-binding</keyword>
<evidence type="ECO:0000313" key="11">
    <source>
        <dbReference type="RefSeq" id="XP_017775046.1"/>
    </source>
</evidence>
<comment type="subcellular location">
    <subcellularLocation>
        <location evidence="1">Nucleus</location>
    </subcellularLocation>
</comment>
<comment type="similarity">
    <text evidence="2">Belongs to the uracil-DNA glycosylase (UDG) superfamily. SMUG1 family.</text>
</comment>
<dbReference type="InterPro" id="IPR036895">
    <property type="entry name" value="Uracil-DNA_glycosylase-like_sf"/>
</dbReference>
<evidence type="ECO:0000256" key="1">
    <source>
        <dbReference type="ARBA" id="ARBA00004123"/>
    </source>
</evidence>
<organism evidence="9 10">
    <name type="scientific">Nicrophorus vespilloides</name>
    <name type="common">Boreal carrion beetle</name>
    <dbReference type="NCBI Taxonomy" id="110193"/>
    <lineage>
        <taxon>Eukaryota</taxon>
        <taxon>Metazoa</taxon>
        <taxon>Ecdysozoa</taxon>
        <taxon>Arthropoda</taxon>
        <taxon>Hexapoda</taxon>
        <taxon>Insecta</taxon>
        <taxon>Pterygota</taxon>
        <taxon>Neoptera</taxon>
        <taxon>Endopterygota</taxon>
        <taxon>Coleoptera</taxon>
        <taxon>Polyphaga</taxon>
        <taxon>Staphyliniformia</taxon>
        <taxon>Silphidae</taxon>
        <taxon>Nicrophorinae</taxon>
        <taxon>Nicrophorus</taxon>
    </lineage>
</organism>
<gene>
    <name evidence="10 11" type="primary">LOC108561552</name>
</gene>
<evidence type="ECO:0000256" key="4">
    <source>
        <dbReference type="ARBA" id="ARBA00022801"/>
    </source>
</evidence>
<keyword evidence="4" id="KW-0378">Hydrolase</keyword>
<name>A0ABM1MKD7_NICVS</name>
<keyword evidence="6" id="KW-0234">DNA repair</keyword>
<evidence type="ECO:0000256" key="2">
    <source>
        <dbReference type="ARBA" id="ARBA00007889"/>
    </source>
</evidence>
<keyword evidence="7" id="KW-0539">Nucleus</keyword>
<dbReference type="GeneID" id="108561552"/>
<accession>A0ABM1MKD7</accession>
<dbReference type="PANTHER" id="PTHR13235">
    <property type="entry name" value="SINGLE-STRAND SELECTIVE MONOFUNCTIONAL URACIL DNA GLYCOSYLASE"/>
    <property type="match status" value="1"/>
</dbReference>
<evidence type="ECO:0000259" key="8">
    <source>
        <dbReference type="Pfam" id="PF03167"/>
    </source>
</evidence>
<evidence type="ECO:0000256" key="6">
    <source>
        <dbReference type="ARBA" id="ARBA00023204"/>
    </source>
</evidence>
<dbReference type="RefSeq" id="XP_017775046.1">
    <property type="nucleotide sequence ID" value="XM_017919557.1"/>
</dbReference>
<proteinExistence type="inferred from homology"/>
<dbReference type="RefSeq" id="XP_017775037.1">
    <property type="nucleotide sequence ID" value="XM_017919548.1"/>
</dbReference>
<evidence type="ECO:0000256" key="5">
    <source>
        <dbReference type="ARBA" id="ARBA00023125"/>
    </source>
</evidence>